<name>A0ABT1SVZ5_9FIRM</name>
<reference evidence="7 8" key="1">
    <citation type="submission" date="2022-06" db="EMBL/GenBank/DDBJ databases">
        <title>Isolation of gut microbiota from human fecal samples.</title>
        <authorList>
            <person name="Pamer E.G."/>
            <person name="Barat B."/>
            <person name="Waligurski E."/>
            <person name="Medina S."/>
            <person name="Paddock L."/>
            <person name="Mostad J."/>
        </authorList>
    </citation>
    <scope>NUCLEOTIDE SEQUENCE [LARGE SCALE GENOMIC DNA]</scope>
    <source>
        <strain evidence="7 8">DFI.1.1</strain>
    </source>
</reference>
<dbReference type="InterPro" id="IPR001123">
    <property type="entry name" value="LeuE-type"/>
</dbReference>
<evidence type="ECO:0000313" key="8">
    <source>
        <dbReference type="Proteomes" id="UP001206692"/>
    </source>
</evidence>
<comment type="caution">
    <text evidence="7">The sequence shown here is derived from an EMBL/GenBank/DDBJ whole genome shotgun (WGS) entry which is preliminary data.</text>
</comment>
<dbReference type="PANTHER" id="PTHR30086:SF20">
    <property type="entry name" value="ARGININE EXPORTER PROTEIN ARGO-RELATED"/>
    <property type="match status" value="1"/>
</dbReference>
<proteinExistence type="predicted"/>
<keyword evidence="8" id="KW-1185">Reference proteome</keyword>
<keyword evidence="2" id="KW-1003">Cell membrane</keyword>
<feature type="transmembrane region" description="Helical" evidence="6">
    <location>
        <begin position="111"/>
        <end position="132"/>
    </location>
</feature>
<dbReference type="Pfam" id="PF01810">
    <property type="entry name" value="LysE"/>
    <property type="match status" value="1"/>
</dbReference>
<feature type="transmembrane region" description="Helical" evidence="6">
    <location>
        <begin position="144"/>
        <end position="166"/>
    </location>
</feature>
<dbReference type="PANTHER" id="PTHR30086">
    <property type="entry name" value="ARGININE EXPORTER PROTEIN ARGO"/>
    <property type="match status" value="1"/>
</dbReference>
<dbReference type="EMBL" id="JANGEW010000024">
    <property type="protein sequence ID" value="MCQ5343460.1"/>
    <property type="molecule type" value="Genomic_DNA"/>
</dbReference>
<comment type="subcellular location">
    <subcellularLocation>
        <location evidence="1">Cell membrane</location>
        <topology evidence="1">Multi-pass membrane protein</topology>
    </subcellularLocation>
</comment>
<evidence type="ECO:0000256" key="2">
    <source>
        <dbReference type="ARBA" id="ARBA00022475"/>
    </source>
</evidence>
<feature type="transmembrane region" description="Helical" evidence="6">
    <location>
        <begin position="37"/>
        <end position="59"/>
    </location>
</feature>
<dbReference type="Proteomes" id="UP001206692">
    <property type="component" value="Unassembled WGS sequence"/>
</dbReference>
<organism evidence="7 8">
    <name type="scientific">Megasphaera massiliensis</name>
    <dbReference type="NCBI Taxonomy" id="1232428"/>
    <lineage>
        <taxon>Bacteria</taxon>
        <taxon>Bacillati</taxon>
        <taxon>Bacillota</taxon>
        <taxon>Negativicutes</taxon>
        <taxon>Veillonellales</taxon>
        <taxon>Veillonellaceae</taxon>
        <taxon>Megasphaera</taxon>
    </lineage>
</organism>
<evidence type="ECO:0000256" key="6">
    <source>
        <dbReference type="SAM" id="Phobius"/>
    </source>
</evidence>
<keyword evidence="4 6" id="KW-1133">Transmembrane helix</keyword>
<protein>
    <submittedName>
        <fullName evidence="7">LysE family transporter</fullName>
    </submittedName>
</protein>
<evidence type="ECO:0000256" key="5">
    <source>
        <dbReference type="ARBA" id="ARBA00023136"/>
    </source>
</evidence>
<accession>A0ABT1SVZ5</accession>
<evidence type="ECO:0000256" key="3">
    <source>
        <dbReference type="ARBA" id="ARBA00022692"/>
    </source>
</evidence>
<feature type="transmembrane region" description="Helical" evidence="6">
    <location>
        <begin position="178"/>
        <end position="195"/>
    </location>
</feature>
<keyword evidence="3 6" id="KW-0812">Transmembrane</keyword>
<evidence type="ECO:0000256" key="1">
    <source>
        <dbReference type="ARBA" id="ARBA00004651"/>
    </source>
</evidence>
<keyword evidence="5 6" id="KW-0472">Membrane</keyword>
<feature type="transmembrane region" description="Helical" evidence="6">
    <location>
        <begin position="12"/>
        <end position="30"/>
    </location>
</feature>
<dbReference type="RefSeq" id="WP_062411343.1">
    <property type="nucleotide sequence ID" value="NZ_JAJCIO010000030.1"/>
</dbReference>
<feature type="transmembrane region" description="Helical" evidence="6">
    <location>
        <begin position="71"/>
        <end position="91"/>
    </location>
</feature>
<sequence length="202" mass="22231">MSFFLQGLTLGLAYIAPIGMQNMFIINSALNNTRRRAFLTALIVLFFDVTLSLSCFFGIGRVMELFPKVEMFILGAGSLLVIYIGAGLIMAKGETQGEYRPMTIRKTISEACIVTWINPQAILDGTMLLGSFQATLTVAQQTPFISGVLIASCLWFILLSGLVSLFRSRFSPRILRGINIICGSVICFYGLKLLFDFASRLG</sequence>
<evidence type="ECO:0000313" key="7">
    <source>
        <dbReference type="EMBL" id="MCQ5343460.1"/>
    </source>
</evidence>
<gene>
    <name evidence="7" type="ORF">NE675_10575</name>
</gene>
<evidence type="ECO:0000256" key="4">
    <source>
        <dbReference type="ARBA" id="ARBA00022989"/>
    </source>
</evidence>